<protein>
    <recommendedName>
        <fullName evidence="3">DUF4124 domain-containing protein</fullName>
    </recommendedName>
</protein>
<name>A0A6S6SWP7_9GAMM</name>
<feature type="signal peptide" evidence="2">
    <location>
        <begin position="1"/>
        <end position="20"/>
    </location>
</feature>
<gene>
    <name evidence="4" type="ORF">HELGO_WM32790</name>
</gene>
<feature type="chain" id="PRO_5028265013" description="DUF4124 domain-containing protein" evidence="2">
    <location>
        <begin position="21"/>
        <end position="202"/>
    </location>
</feature>
<dbReference type="InterPro" id="IPR025392">
    <property type="entry name" value="DUF4124"/>
</dbReference>
<accession>A0A6S6SWP7</accession>
<organism evidence="4">
    <name type="scientific">uncultured Thiotrichaceae bacterium</name>
    <dbReference type="NCBI Taxonomy" id="298394"/>
    <lineage>
        <taxon>Bacteria</taxon>
        <taxon>Pseudomonadati</taxon>
        <taxon>Pseudomonadota</taxon>
        <taxon>Gammaproteobacteria</taxon>
        <taxon>Thiotrichales</taxon>
        <taxon>Thiotrichaceae</taxon>
        <taxon>environmental samples</taxon>
    </lineage>
</organism>
<keyword evidence="2" id="KW-0732">Signal</keyword>
<evidence type="ECO:0000259" key="3">
    <source>
        <dbReference type="Pfam" id="PF13511"/>
    </source>
</evidence>
<dbReference type="EMBL" id="CACVAT010000152">
    <property type="protein sequence ID" value="CAA6810524.1"/>
    <property type="molecule type" value="Genomic_DNA"/>
</dbReference>
<evidence type="ECO:0000313" key="4">
    <source>
        <dbReference type="EMBL" id="CAA6810524.1"/>
    </source>
</evidence>
<keyword evidence="1" id="KW-0175">Coiled coil</keyword>
<proteinExistence type="predicted"/>
<reference evidence="4" key="1">
    <citation type="submission" date="2020-01" db="EMBL/GenBank/DDBJ databases">
        <authorList>
            <person name="Meier V. D."/>
            <person name="Meier V D."/>
        </authorList>
    </citation>
    <scope>NUCLEOTIDE SEQUENCE</scope>
    <source>
        <strain evidence="4">HLG_WM_MAG_09</strain>
    </source>
</reference>
<dbReference type="AlphaFoldDB" id="A0A6S6SWP7"/>
<dbReference type="Pfam" id="PF13511">
    <property type="entry name" value="DUF4124"/>
    <property type="match status" value="1"/>
</dbReference>
<evidence type="ECO:0000256" key="2">
    <source>
        <dbReference type="SAM" id="SignalP"/>
    </source>
</evidence>
<sequence>MKCKVLSLISLSLYVSLAHAGMYRWIDDDGKVNYSDSVPPSKSQRGHAELDESGMEVETVLAAKSKEVVEEEKWLAELSKQLEEKQLQQTQKDSVLLNSFATLEQFDSFRDEKLKVLEDDLKQLKLLRGKLLEEFERLNKQLKNSKSSGAKKRVRGFIETNQENTDAYDNAIRQNEKETKTLTLSTEEQRKRLIFLLKKAEE</sequence>
<feature type="coiled-coil region" evidence="1">
    <location>
        <begin position="114"/>
        <end position="148"/>
    </location>
</feature>
<feature type="domain" description="DUF4124" evidence="3">
    <location>
        <begin position="10"/>
        <end position="51"/>
    </location>
</feature>
<evidence type="ECO:0000256" key="1">
    <source>
        <dbReference type="SAM" id="Coils"/>
    </source>
</evidence>